<protein>
    <recommendedName>
        <fullName evidence="4">6-bladed beta-propeller</fullName>
    </recommendedName>
</protein>
<name>A0A512RR01_9BACT</name>
<sequence>MSGACNTAPQEGKKGTADNAVHIPVSNDDPSKFAEIDSLIESCEVIPLETTDQSLFGSINALYAIDDRIIIFDKYNSKSILIFTKDGKYVNRISPAGQGPGEFSSILRCTADENGIEVFDAGLSKILRYSTDGAYKTEFRLKPFYKTAFAKYGPEKYLFYNAGEPVINGAGYKLIAWDVEKNQRESLFFPFDKRLAKCKAYIDEQHFVQSDNNTTFFELFNDTIYSFNHSNLTVSPRYIIDFKRRKLPPAFVNNHKILDKLKEANNNVHAIFTGRLMELSNYLFFKYNYRQSERSFIWDKIHNKAMANTHMIGLGGMDIPILNWYKGFQENQLVVKMESYELLEWLSEKKRTGADLSSNPLVKIAETLKADHNPVLIFLNLKKNKI</sequence>
<dbReference type="Pfam" id="PF17170">
    <property type="entry name" value="DUF5128"/>
    <property type="match status" value="1"/>
</dbReference>
<dbReference type="EMBL" id="BKAU01000005">
    <property type="protein sequence ID" value="GEP98096.1"/>
    <property type="molecule type" value="Genomic_DNA"/>
</dbReference>
<feature type="region of interest" description="Disordered" evidence="1">
    <location>
        <begin position="1"/>
        <end position="26"/>
    </location>
</feature>
<evidence type="ECO:0000256" key="1">
    <source>
        <dbReference type="SAM" id="MobiDB-lite"/>
    </source>
</evidence>
<comment type="caution">
    <text evidence="2">The sequence shown here is derived from an EMBL/GenBank/DDBJ whole genome shotgun (WGS) entry which is preliminary data.</text>
</comment>
<gene>
    <name evidence="2" type="ORF">CCY01nite_43560</name>
</gene>
<evidence type="ECO:0008006" key="4">
    <source>
        <dbReference type="Google" id="ProtNLM"/>
    </source>
</evidence>
<evidence type="ECO:0000313" key="3">
    <source>
        <dbReference type="Proteomes" id="UP000321436"/>
    </source>
</evidence>
<dbReference type="Proteomes" id="UP000321436">
    <property type="component" value="Unassembled WGS sequence"/>
</dbReference>
<accession>A0A512RR01</accession>
<keyword evidence="3" id="KW-1185">Reference proteome</keyword>
<dbReference type="AlphaFoldDB" id="A0A512RR01"/>
<dbReference type="InterPro" id="IPR011042">
    <property type="entry name" value="6-blade_b-propeller_TolB-like"/>
</dbReference>
<proteinExistence type="predicted"/>
<dbReference type="Gene3D" id="2.120.10.30">
    <property type="entry name" value="TolB, C-terminal domain"/>
    <property type="match status" value="1"/>
</dbReference>
<evidence type="ECO:0000313" key="2">
    <source>
        <dbReference type="EMBL" id="GEP98096.1"/>
    </source>
</evidence>
<reference evidence="2 3" key="1">
    <citation type="submission" date="2019-07" db="EMBL/GenBank/DDBJ databases">
        <title>Whole genome shotgun sequence of Chitinophaga cymbidii NBRC 109752.</title>
        <authorList>
            <person name="Hosoyama A."/>
            <person name="Uohara A."/>
            <person name="Ohji S."/>
            <person name="Ichikawa N."/>
        </authorList>
    </citation>
    <scope>NUCLEOTIDE SEQUENCE [LARGE SCALE GENOMIC DNA]</scope>
    <source>
        <strain evidence="2 3">NBRC 109752</strain>
    </source>
</reference>
<organism evidence="2 3">
    <name type="scientific">Chitinophaga cymbidii</name>
    <dbReference type="NCBI Taxonomy" id="1096750"/>
    <lineage>
        <taxon>Bacteria</taxon>
        <taxon>Pseudomonadati</taxon>
        <taxon>Bacteroidota</taxon>
        <taxon>Chitinophagia</taxon>
        <taxon>Chitinophagales</taxon>
        <taxon>Chitinophagaceae</taxon>
        <taxon>Chitinophaga</taxon>
    </lineage>
</organism>